<keyword evidence="5" id="KW-0411">Iron-sulfur</keyword>
<evidence type="ECO:0000256" key="1">
    <source>
        <dbReference type="ARBA" id="ARBA00022485"/>
    </source>
</evidence>
<comment type="caution">
    <text evidence="6">The sequence shown here is derived from an EMBL/GenBank/DDBJ whole genome shotgun (WGS) entry which is preliminary data.</text>
</comment>
<evidence type="ECO:0000256" key="2">
    <source>
        <dbReference type="ARBA" id="ARBA00022723"/>
    </source>
</evidence>
<proteinExistence type="predicted"/>
<dbReference type="PANTHER" id="PTHR43498">
    <property type="entry name" value="FERREDOXIN:COB-COM HETERODISULFIDE REDUCTASE SUBUNIT A"/>
    <property type="match status" value="1"/>
</dbReference>
<organism evidence="6 7">
    <name type="scientific">Lacticaseibacillus hegangensis</name>
    <dbReference type="NCBI Taxonomy" id="2486010"/>
    <lineage>
        <taxon>Bacteria</taxon>
        <taxon>Bacillati</taxon>
        <taxon>Bacillota</taxon>
        <taxon>Bacilli</taxon>
        <taxon>Lactobacillales</taxon>
        <taxon>Lactobacillaceae</taxon>
        <taxon>Lacticaseibacillus</taxon>
    </lineage>
</organism>
<evidence type="ECO:0000256" key="4">
    <source>
        <dbReference type="ARBA" id="ARBA00023004"/>
    </source>
</evidence>
<keyword evidence="7" id="KW-1185">Reference proteome</keyword>
<dbReference type="InterPro" id="IPR036188">
    <property type="entry name" value="FAD/NAD-bd_sf"/>
</dbReference>
<keyword evidence="1" id="KW-0004">4Fe-4S</keyword>
<dbReference type="SUPFAM" id="SSF51905">
    <property type="entry name" value="FAD/NAD(P)-binding domain"/>
    <property type="match status" value="1"/>
</dbReference>
<keyword evidence="4" id="KW-0408">Iron</keyword>
<reference evidence="7" key="1">
    <citation type="journal article" date="2019" name="Int. J. Syst. Evol. Microbiol.">
        <title>The Global Catalogue of Microorganisms (GCM) 10K type strain sequencing project: providing services to taxonomists for standard genome sequencing and annotation.</title>
        <authorList>
            <consortium name="The Broad Institute Genomics Platform"/>
            <consortium name="The Broad Institute Genome Sequencing Center for Infectious Disease"/>
            <person name="Wu L."/>
            <person name="Ma J."/>
        </authorList>
    </citation>
    <scope>NUCLEOTIDE SEQUENCE [LARGE SCALE GENOMIC DNA]</scope>
    <source>
        <strain evidence="7">CCM 8912</strain>
    </source>
</reference>
<dbReference type="Pfam" id="PF12831">
    <property type="entry name" value="FAD_oxidored"/>
    <property type="match status" value="1"/>
</dbReference>
<accession>A0ABW4CX26</accession>
<dbReference type="RefSeq" id="WP_125757031.1">
    <property type="nucleotide sequence ID" value="NZ_JBHTOK010000067.1"/>
</dbReference>
<keyword evidence="2" id="KW-0479">Metal-binding</keyword>
<evidence type="ECO:0000256" key="5">
    <source>
        <dbReference type="ARBA" id="ARBA00023014"/>
    </source>
</evidence>
<gene>
    <name evidence="6" type="ORF">ACFQ5K_08235</name>
</gene>
<dbReference type="PANTHER" id="PTHR43498:SF1">
    <property type="entry name" value="COB--COM HETERODISULFIDE REDUCTASE IRON-SULFUR SUBUNIT A"/>
    <property type="match status" value="1"/>
</dbReference>
<dbReference type="EMBL" id="JBHTOK010000067">
    <property type="protein sequence ID" value="MFD1441359.1"/>
    <property type="molecule type" value="Genomic_DNA"/>
</dbReference>
<dbReference type="EC" id="1.-.-.-" evidence="6"/>
<dbReference type="PRINTS" id="PR00411">
    <property type="entry name" value="PNDRDTASEI"/>
</dbReference>
<dbReference type="GO" id="GO:0016491">
    <property type="term" value="F:oxidoreductase activity"/>
    <property type="evidence" value="ECO:0007669"/>
    <property type="project" value="UniProtKB-KW"/>
</dbReference>
<evidence type="ECO:0000313" key="6">
    <source>
        <dbReference type="EMBL" id="MFD1441359.1"/>
    </source>
</evidence>
<dbReference type="PRINTS" id="PR00368">
    <property type="entry name" value="FADPNR"/>
</dbReference>
<dbReference type="InterPro" id="IPR039650">
    <property type="entry name" value="HdrA-like"/>
</dbReference>
<dbReference type="Proteomes" id="UP001597212">
    <property type="component" value="Unassembled WGS sequence"/>
</dbReference>
<evidence type="ECO:0000256" key="3">
    <source>
        <dbReference type="ARBA" id="ARBA00023002"/>
    </source>
</evidence>
<keyword evidence="3 6" id="KW-0560">Oxidoreductase</keyword>
<dbReference type="Gene3D" id="3.50.50.60">
    <property type="entry name" value="FAD/NAD(P)-binding domain"/>
    <property type="match status" value="1"/>
</dbReference>
<name>A0ABW4CX26_9LACO</name>
<protein>
    <submittedName>
        <fullName evidence="6">FAD-dependent oxidoreductase</fullName>
        <ecNumber evidence="6">1.-.-.-</ecNumber>
    </submittedName>
</protein>
<evidence type="ECO:0000313" key="7">
    <source>
        <dbReference type="Proteomes" id="UP001597212"/>
    </source>
</evidence>
<sequence length="462" mass="51022">MVETITLFGRKVSVLGDWDTVVIGGGAAGFSAALSSAQSGLRTVIVEKSIRLGGTAVNALVTPMMPSWTGHRENFFAVEEKLQEIGVKTRDDLNSAYLWFSPEALSTAYETLYLNAQGHILYDTDVIDAVVEDSKIVAVLVKTVEGIGAIRAKYFVDASGDLVLARSINVATTHGDDQGNNQMSSLRFEMGGIDVERYRAYLVSLNDRFSKFNAGGDFYESAMVGGGDFVLEPLFKRGIEQGLLQTKDLRYYQTFTLPGKPGCMSFNCPHLAELKDNTSALARSCAVSEGHQMINRLVNFLQRMMPGFENSFLLQEASMLGIRESYRLVGQLVLTEDNYTNQSRFSDGIARGDWYIDVHSVTKGLFHQNTYKEGDYYEIPYRSMVTDEIANIIVAGRCISANFLMQASIRITPTCIDMGQAVGEAIVLAKQLGKPLNRLNGGLLKERMNYYQSVEEAKNHTA</sequence>